<keyword evidence="1" id="KW-0732">Signal</keyword>
<comment type="caution">
    <text evidence="2">The sequence shown here is derived from an EMBL/GenBank/DDBJ whole genome shotgun (WGS) entry which is preliminary data.</text>
</comment>
<dbReference type="EMBL" id="JBBMRA010000025">
    <property type="protein sequence ID" value="MEM5537974.1"/>
    <property type="molecule type" value="Genomic_DNA"/>
</dbReference>
<dbReference type="Proteomes" id="UP001449225">
    <property type="component" value="Unassembled WGS sequence"/>
</dbReference>
<dbReference type="RefSeq" id="WP_339892486.1">
    <property type="nucleotide sequence ID" value="NZ_CAXBCE010000051.1"/>
</dbReference>
<gene>
    <name evidence="2" type="ORF">WNY58_16440</name>
</gene>
<accession>A0ABU9TW82</accession>
<keyword evidence="3" id="KW-1185">Reference proteome</keyword>
<name>A0ABU9TW82_9GAMM</name>
<feature type="chain" id="PRO_5047182099" evidence="1">
    <location>
        <begin position="22"/>
        <end position="162"/>
    </location>
</feature>
<organism evidence="2 3">
    <name type="scientific">Neptuniibacter pectenicola</name>
    <dbReference type="NCBI Taxonomy" id="1806669"/>
    <lineage>
        <taxon>Bacteria</taxon>
        <taxon>Pseudomonadati</taxon>
        <taxon>Pseudomonadota</taxon>
        <taxon>Gammaproteobacteria</taxon>
        <taxon>Oceanospirillales</taxon>
        <taxon>Oceanospirillaceae</taxon>
        <taxon>Neptuniibacter</taxon>
    </lineage>
</organism>
<evidence type="ECO:0000256" key="1">
    <source>
        <dbReference type="SAM" id="SignalP"/>
    </source>
</evidence>
<sequence>MNKLLSILCCGVAVCCTMTNADTDQQQEATDNAPKLIKFQQAIFDEMIRTHGNEIKAEPTLHWCGLDELADELKLSDTGLKRAIYDSFVVSGTQNVAATEVARKMNDDDWKLYRFAMLSDLERYQEGISQGLSIAVSTPEAKKKFCSLTEAQALKAAQTVSH</sequence>
<reference evidence="2 3" key="1">
    <citation type="submission" date="2024-03" db="EMBL/GenBank/DDBJ databases">
        <title>Community enrichment and isolation of bacterial strains for fucoidan degradation.</title>
        <authorList>
            <person name="Sichert A."/>
        </authorList>
    </citation>
    <scope>NUCLEOTIDE SEQUENCE [LARGE SCALE GENOMIC DNA]</scope>
    <source>
        <strain evidence="2 3">AS76</strain>
    </source>
</reference>
<evidence type="ECO:0000313" key="2">
    <source>
        <dbReference type="EMBL" id="MEM5537974.1"/>
    </source>
</evidence>
<feature type="signal peptide" evidence="1">
    <location>
        <begin position="1"/>
        <end position="21"/>
    </location>
</feature>
<proteinExistence type="predicted"/>
<evidence type="ECO:0000313" key="3">
    <source>
        <dbReference type="Proteomes" id="UP001449225"/>
    </source>
</evidence>
<protein>
    <submittedName>
        <fullName evidence="2">Uncharacterized protein</fullName>
    </submittedName>
</protein>